<feature type="transmembrane region" description="Helical" evidence="1">
    <location>
        <begin position="704"/>
        <end position="724"/>
    </location>
</feature>
<dbReference type="Gramene" id="TraesWEE_scaffold_046670_01G000300.1">
    <property type="protein sequence ID" value="TraesWEE_scaffold_046670_01G000300.1"/>
    <property type="gene ID" value="TraesWEE_scaffold_046670_01G000300"/>
</dbReference>
<dbReference type="PANTHER" id="PTHR31325">
    <property type="entry name" value="OS01G0798800 PROTEIN-RELATED"/>
    <property type="match status" value="1"/>
</dbReference>
<proteinExistence type="predicted"/>
<evidence type="ECO:0000256" key="1">
    <source>
        <dbReference type="SAM" id="Phobius"/>
    </source>
</evidence>
<protein>
    <recommendedName>
        <fullName evidence="2">DUF4220 domain-containing protein</fullName>
    </recommendedName>
</protein>
<feature type="transmembrane region" description="Helical" evidence="1">
    <location>
        <begin position="268"/>
        <end position="290"/>
    </location>
</feature>
<dbReference type="OMA" id="EIKLANC"/>
<feature type="transmembrane region" description="Helical" evidence="1">
    <location>
        <begin position="143"/>
        <end position="160"/>
    </location>
</feature>
<feature type="transmembrane region" description="Helical" evidence="1">
    <location>
        <begin position="765"/>
        <end position="784"/>
    </location>
</feature>
<feature type="domain" description="DUF4220" evidence="2">
    <location>
        <begin position="48"/>
        <end position="386"/>
    </location>
</feature>
<dbReference type="Pfam" id="PF04578">
    <property type="entry name" value="DUF594"/>
    <property type="match status" value="2"/>
</dbReference>
<keyword evidence="4" id="KW-1185">Reference proteome</keyword>
<dbReference type="Proteomes" id="UP000019116">
    <property type="component" value="Chromosome Un"/>
</dbReference>
<sequence>MATGPLELWSHQSMQILVLLSLGLQLVLFVFAGVRRREALLVPRFLLWLAYLMADSTAVYTVGHMSFSSALRSVPVREHQLVAFWAPFLLLHLGGPDNITAYAFQDNQLWLRHLQILVVQVLGAAYVLYKHIAFAGGGENEDLLRIASFLMFAVGVVKYGERTWALKCSTLESIRAAIKTQPPAIHNHFHPQDRVTDEEFMLRRGHNLFHLCKFTIVDSSVLEEDSISGLEVYTGKLIQGVELWTLMEIELSLIYDVLYTKAAVVHTFFGYLVRVVSPLTVTTSLLLFQFTSKDGHSTTDVAITYILLVGAVFMETTSLLNALASSWVFAFLSTTRWQWLRYTALCNERWDKLRRTLAWLHHLVKGDRYKSRRWSYTIGQYNLLHFCTRPADTPLTSPLLDRRGLYHKGVLKDTLGVEFQEDIIIWHIATEVFLTKSERAKAVNAAPDVHAIRVMSDYMMFLLVERPYMLPGQSQKKLYERTCEKLIAMGSADPRYPSRKRVVKDLFRLHDAPHSSISRVTEREELINKLYHEYKNREINPLAPRLTHMARLAKELLEKEKDGTTDSLDLVLDVWMGILVYASNKCTRESHAQKLNSGGELTTVLWIMAEYISIAQRDDLPFDCRLLVLAARSTDFGPVYCQPTAEDRVQRGDEQLVSMAAGPLELWNHQSMQILVLLSFGLQLVLFFFAGVRRREALLPRLLLWLAYIMADSTAVYAVGHMAFRSVVRPVREHQLVAFWAPFLLLHLGGPDNITAYAFQDNQLWLRHLQILVVQVLGAAYVLYKHIAFAGGGQDGKLLRIASYLMFIVGVVKYGERTWALKCSTLESIGASMETQPPAFHNHFHPQDKATDGEFHLRRAHKMFHLSKFTIVDSGSVVEEGSMNRHGLDVSIGKLLHGVELWTLIEIQLSLIYDVLYTKAAVVHTFSGYLVRVVSPLTVTTSLLLFQFTSKDGHSTTDVAITYVLLGGAVLMETTSLLNALASSWTFAFLSVTRWRWLRYTTLCNERWDRFRRAVMWLHRLVKRGAGGDSWYKSRRWSNSIGQYNLLHFCTRPADAPLTSPLLGRLARALGLNKWWNRKHYSGTAEITDPIRRHISVYMSRLYSKGKFNTGMLRKKWGQDPLERRGLYHGGVLKDSLGVEFLEGIIIWHIATEIFLTKSERAKSVEAAPDVHTIRVMSDYMMFLVLECPYMLPGMPQKRLYHRALERLVTMRSADPRYPSRARVIKDLFRMRDAPNSSISRVAEREELANNLYDEYEDREFSHLAPRLTHMARLAKELLEKEKDGTTDSLGLVLDVWMDILVYGSTKCSREFHVQKLNSGGELITIVWLMAEYIYHASLVQTDDVV</sequence>
<name>A0A3B6UBW7_WHEAT</name>
<dbReference type="Gramene" id="TraesCSU02G154800.1">
    <property type="protein sequence ID" value="TraesCSU02G154800.1"/>
    <property type="gene ID" value="TraesCSU02G154800"/>
</dbReference>
<feature type="transmembrane region" description="Helical" evidence="1">
    <location>
        <begin position="302"/>
        <end position="332"/>
    </location>
</feature>
<dbReference type="Gramene" id="TraesCLE_scaffold_153242_01G000100.1">
    <property type="protein sequence ID" value="TraesCLE_scaffold_153242_01G000100.1"/>
    <property type="gene ID" value="TraesCLE_scaffold_153242_01G000100"/>
</dbReference>
<feature type="transmembrane region" description="Helical" evidence="1">
    <location>
        <begin position="736"/>
        <end position="759"/>
    </location>
</feature>
<dbReference type="OrthoDB" id="1689146at2759"/>
<feature type="transmembrane region" description="Helical" evidence="1">
    <location>
        <begin position="45"/>
        <end position="62"/>
    </location>
</feature>
<organism evidence="3">
    <name type="scientific">Triticum aestivum</name>
    <name type="common">Wheat</name>
    <dbReference type="NCBI Taxonomy" id="4565"/>
    <lineage>
        <taxon>Eukaryota</taxon>
        <taxon>Viridiplantae</taxon>
        <taxon>Streptophyta</taxon>
        <taxon>Embryophyta</taxon>
        <taxon>Tracheophyta</taxon>
        <taxon>Spermatophyta</taxon>
        <taxon>Magnoliopsida</taxon>
        <taxon>Liliopsida</taxon>
        <taxon>Poales</taxon>
        <taxon>Poaceae</taxon>
        <taxon>BOP clade</taxon>
        <taxon>Pooideae</taxon>
        <taxon>Triticodae</taxon>
        <taxon>Triticeae</taxon>
        <taxon>Triticinae</taxon>
        <taxon>Triticum</taxon>
    </lineage>
</organism>
<reference evidence="3" key="2">
    <citation type="submission" date="2018-10" db="UniProtKB">
        <authorList>
            <consortium name="EnsemblPlants"/>
        </authorList>
    </citation>
    <scope>IDENTIFICATION</scope>
</reference>
<reference evidence="3" key="1">
    <citation type="submission" date="2018-08" db="EMBL/GenBank/DDBJ databases">
        <authorList>
            <person name="Rossello M."/>
        </authorList>
    </citation>
    <scope>NUCLEOTIDE SEQUENCE [LARGE SCALE GENOMIC DNA]</scope>
    <source>
        <strain evidence="3">cv. Chinese Spring</strain>
    </source>
</reference>
<dbReference type="Gramene" id="TraesCAD_scaffold_156457_01G000100.1">
    <property type="protein sequence ID" value="TraesCAD_scaffold_156457_01G000100.1"/>
    <property type="gene ID" value="TraesCAD_scaffold_156457_01G000100"/>
</dbReference>
<feature type="transmembrane region" description="Helical" evidence="1">
    <location>
        <begin position="12"/>
        <end position="33"/>
    </location>
</feature>
<evidence type="ECO:0000313" key="4">
    <source>
        <dbReference type="Proteomes" id="UP000019116"/>
    </source>
</evidence>
<dbReference type="InterPro" id="IPR007658">
    <property type="entry name" value="DUF594"/>
</dbReference>
<dbReference type="InterPro" id="IPR025315">
    <property type="entry name" value="DUF4220"/>
</dbReference>
<feature type="transmembrane region" description="Helical" evidence="1">
    <location>
        <begin position="116"/>
        <end position="137"/>
    </location>
</feature>
<evidence type="ECO:0000313" key="3">
    <source>
        <dbReference type="EnsemblPlants" id="TraesCSU02G154800.1"/>
    </source>
</evidence>
<dbReference type="STRING" id="4565.A0A3B6UBW7"/>
<feature type="transmembrane region" description="Helical" evidence="1">
    <location>
        <begin position="82"/>
        <end position="104"/>
    </location>
</feature>
<feature type="transmembrane region" description="Helical" evidence="1">
    <location>
        <begin position="674"/>
        <end position="692"/>
    </location>
</feature>
<keyword evidence="1" id="KW-0472">Membrane</keyword>
<dbReference type="Gramene" id="TraesCSU03G0159900.1">
    <property type="protein sequence ID" value="TraesCSU03G0159900.1.CDS"/>
    <property type="gene ID" value="TraesCSU03G0159900"/>
</dbReference>
<dbReference type="EnsemblPlants" id="TraesCSU02G154800.1">
    <property type="protein sequence ID" value="TraesCSU02G154800.1"/>
    <property type="gene ID" value="TraesCSU02G154800"/>
</dbReference>
<keyword evidence="1" id="KW-0812">Transmembrane</keyword>
<dbReference type="Gramene" id="TraesROB_scaffold_095679_01G000100.1">
    <property type="protein sequence ID" value="TraesROB_scaffold_095679_01G000100.1"/>
    <property type="gene ID" value="TraesROB_scaffold_095679_01G000100"/>
</dbReference>
<keyword evidence="1" id="KW-1133">Transmembrane helix</keyword>
<evidence type="ECO:0000259" key="2">
    <source>
        <dbReference type="Pfam" id="PF13968"/>
    </source>
</evidence>
<feature type="domain" description="DUF4220" evidence="2">
    <location>
        <begin position="705"/>
        <end position="1049"/>
    </location>
</feature>
<dbReference type="PaxDb" id="4565-Traes_2AS_D659E88E9.1"/>
<accession>A0A3B6UBW7</accession>
<dbReference type="Pfam" id="PF13968">
    <property type="entry name" value="DUF4220"/>
    <property type="match status" value="2"/>
</dbReference>